<keyword evidence="3 8" id="KW-0812">Transmembrane</keyword>
<evidence type="ECO:0000256" key="8">
    <source>
        <dbReference type="SAM" id="Phobius"/>
    </source>
</evidence>
<feature type="transmembrane region" description="Helical" evidence="8">
    <location>
        <begin position="36"/>
        <end position="56"/>
    </location>
</feature>
<dbReference type="PANTHER" id="PTHR16133">
    <property type="entry name" value="SOLUTE CARRIER FAMILY 39 ZINC TRANSPORTER , MEMBER 9-RELATED"/>
    <property type="match status" value="1"/>
</dbReference>
<evidence type="ECO:0000256" key="3">
    <source>
        <dbReference type="ARBA" id="ARBA00022692"/>
    </source>
</evidence>
<keyword evidence="6 8" id="KW-0472">Membrane</keyword>
<feature type="region of interest" description="Disordered" evidence="7">
    <location>
        <begin position="67"/>
        <end position="86"/>
    </location>
</feature>
<evidence type="ECO:0000256" key="4">
    <source>
        <dbReference type="ARBA" id="ARBA00022989"/>
    </source>
</evidence>
<dbReference type="InterPro" id="IPR045891">
    <property type="entry name" value="ZIP9"/>
</dbReference>
<feature type="transmembrane region" description="Helical" evidence="8">
    <location>
        <begin position="187"/>
        <end position="211"/>
    </location>
</feature>
<feature type="signal peptide" evidence="9">
    <location>
        <begin position="1"/>
        <end position="16"/>
    </location>
</feature>
<gene>
    <name evidence="10" type="ORF">EJ05DRAFT_472371</name>
</gene>
<comment type="subcellular location">
    <subcellularLocation>
        <location evidence="1">Endomembrane system</location>
        <topology evidence="1">Multi-pass membrane protein</topology>
    </subcellularLocation>
    <subcellularLocation>
        <location evidence="2">Golgi apparatus membrane</location>
    </subcellularLocation>
</comment>
<feature type="region of interest" description="Disordered" evidence="7">
    <location>
        <begin position="285"/>
        <end position="306"/>
    </location>
</feature>
<feature type="chain" id="PRO_5025586174" evidence="9">
    <location>
        <begin position="17"/>
        <end position="336"/>
    </location>
</feature>
<evidence type="ECO:0000256" key="1">
    <source>
        <dbReference type="ARBA" id="ARBA00004127"/>
    </source>
</evidence>
<feature type="compositionally biased region" description="Low complexity" evidence="7">
    <location>
        <begin position="142"/>
        <end position="158"/>
    </location>
</feature>
<dbReference type="RefSeq" id="XP_033605929.1">
    <property type="nucleotide sequence ID" value="XM_033743173.1"/>
</dbReference>
<evidence type="ECO:0000256" key="7">
    <source>
        <dbReference type="SAM" id="MobiDB-lite"/>
    </source>
</evidence>
<feature type="transmembrane region" description="Helical" evidence="8">
    <location>
        <begin position="257"/>
        <end position="277"/>
    </location>
</feature>
<dbReference type="OrthoDB" id="19859at2759"/>
<evidence type="ECO:0000256" key="2">
    <source>
        <dbReference type="ARBA" id="ARBA00004394"/>
    </source>
</evidence>
<reference evidence="10" key="1">
    <citation type="journal article" date="2020" name="Stud. Mycol.">
        <title>101 Dothideomycetes genomes: a test case for predicting lifestyles and emergence of pathogens.</title>
        <authorList>
            <person name="Haridas S."/>
            <person name="Albert R."/>
            <person name="Binder M."/>
            <person name="Bloem J."/>
            <person name="Labutti K."/>
            <person name="Salamov A."/>
            <person name="Andreopoulos B."/>
            <person name="Baker S."/>
            <person name="Barry K."/>
            <person name="Bills G."/>
            <person name="Bluhm B."/>
            <person name="Cannon C."/>
            <person name="Castanera R."/>
            <person name="Culley D."/>
            <person name="Daum C."/>
            <person name="Ezra D."/>
            <person name="Gonzalez J."/>
            <person name="Henrissat B."/>
            <person name="Kuo A."/>
            <person name="Liang C."/>
            <person name="Lipzen A."/>
            <person name="Lutzoni F."/>
            <person name="Magnuson J."/>
            <person name="Mondo S."/>
            <person name="Nolan M."/>
            <person name="Ohm R."/>
            <person name="Pangilinan J."/>
            <person name="Park H.-J."/>
            <person name="Ramirez L."/>
            <person name="Alfaro M."/>
            <person name="Sun H."/>
            <person name="Tritt A."/>
            <person name="Yoshinaga Y."/>
            <person name="Zwiers L.-H."/>
            <person name="Turgeon B."/>
            <person name="Goodwin S."/>
            <person name="Spatafora J."/>
            <person name="Crous P."/>
            <person name="Grigoriev I."/>
        </authorList>
    </citation>
    <scope>NUCLEOTIDE SEQUENCE</scope>
    <source>
        <strain evidence="10">CBS 121739</strain>
    </source>
</reference>
<feature type="transmembrane region" description="Helical" evidence="8">
    <location>
        <begin position="6"/>
        <end position="29"/>
    </location>
</feature>
<keyword evidence="4 8" id="KW-1133">Transmembrane helix</keyword>
<keyword evidence="9" id="KW-0732">Signal</keyword>
<dbReference type="GO" id="GO:0006829">
    <property type="term" value="P:zinc ion transport"/>
    <property type="evidence" value="ECO:0007669"/>
    <property type="project" value="InterPro"/>
</dbReference>
<proteinExistence type="predicted"/>
<evidence type="ECO:0000256" key="9">
    <source>
        <dbReference type="SAM" id="SignalP"/>
    </source>
</evidence>
<dbReference type="AlphaFoldDB" id="A0A6A6WMV9"/>
<dbReference type="GO" id="GO:0000139">
    <property type="term" value="C:Golgi membrane"/>
    <property type="evidence" value="ECO:0007669"/>
    <property type="project" value="UniProtKB-SubCell"/>
</dbReference>
<organism evidence="10 11">
    <name type="scientific">Pseudovirgaria hyperparasitica</name>
    <dbReference type="NCBI Taxonomy" id="470096"/>
    <lineage>
        <taxon>Eukaryota</taxon>
        <taxon>Fungi</taxon>
        <taxon>Dikarya</taxon>
        <taxon>Ascomycota</taxon>
        <taxon>Pezizomycotina</taxon>
        <taxon>Dothideomycetes</taxon>
        <taxon>Dothideomycetes incertae sedis</taxon>
        <taxon>Acrospermales</taxon>
        <taxon>Acrospermaceae</taxon>
        <taxon>Pseudovirgaria</taxon>
    </lineage>
</organism>
<feature type="compositionally biased region" description="Basic and acidic residues" evidence="7">
    <location>
        <begin position="71"/>
        <end position="86"/>
    </location>
</feature>
<keyword evidence="11" id="KW-1185">Reference proteome</keyword>
<evidence type="ECO:0000313" key="10">
    <source>
        <dbReference type="EMBL" id="KAF2763478.1"/>
    </source>
</evidence>
<feature type="transmembrane region" description="Helical" evidence="8">
    <location>
        <begin position="93"/>
        <end position="112"/>
    </location>
</feature>
<dbReference type="EMBL" id="ML996565">
    <property type="protein sequence ID" value="KAF2763478.1"/>
    <property type="molecule type" value="Genomic_DNA"/>
</dbReference>
<feature type="region of interest" description="Disordered" evidence="7">
    <location>
        <begin position="136"/>
        <end position="158"/>
    </location>
</feature>
<dbReference type="Pfam" id="PF02535">
    <property type="entry name" value="Zip"/>
    <property type="match status" value="1"/>
</dbReference>
<dbReference type="InterPro" id="IPR003689">
    <property type="entry name" value="ZIP"/>
</dbReference>
<keyword evidence="5" id="KW-0333">Golgi apparatus</keyword>
<dbReference type="GeneID" id="54484227"/>
<accession>A0A6A6WMV9</accession>
<evidence type="ECO:0000256" key="5">
    <source>
        <dbReference type="ARBA" id="ARBA00023034"/>
    </source>
</evidence>
<dbReference type="Proteomes" id="UP000799437">
    <property type="component" value="Unassembled WGS sequence"/>
</dbReference>
<dbReference type="PANTHER" id="PTHR16133:SF0">
    <property type="entry name" value="ZINC_IRON REGULATED TRANSPORTER-RELATED PROTEIN 102B, ISOFORM E"/>
    <property type="match status" value="1"/>
</dbReference>
<sequence>MWDGLFMLLSLSIVMAIASFGAGSLPLALSLSPQQLRMITALGTGVLVGTALIVIIPEGVETLYSAQPSESHAHAESEELEHDAHTSHKEPHAWVGIMLVLGFILMYLIDVLPDALSPSRDLYQPLHISLSNLSRGLHRADSPTSETPPESEPPASKSTATSIGLIIHAIADGIALGASSTTPSTSLSFIVFIAIMLHKAPASFGLTSVLLKQGVSKRLARTHLAVFALAAPTGAIGTWIAVHMLGGGDSIGDEGSMVFSTGCVLIFSGGTFLYVAMHAMQESNSPHGHHDTNGYGDSYGARQHSNHAPKKQTATEVAVMVAGMLVPLLTQFGHAH</sequence>
<feature type="transmembrane region" description="Helical" evidence="8">
    <location>
        <begin position="223"/>
        <end position="245"/>
    </location>
</feature>
<evidence type="ECO:0000313" key="11">
    <source>
        <dbReference type="Proteomes" id="UP000799437"/>
    </source>
</evidence>
<protein>
    <submittedName>
        <fullName evidence="10">Zinc/iron permease</fullName>
    </submittedName>
</protein>
<evidence type="ECO:0000256" key="6">
    <source>
        <dbReference type="ARBA" id="ARBA00023136"/>
    </source>
</evidence>
<name>A0A6A6WMV9_9PEZI</name>
<dbReference type="GO" id="GO:0046873">
    <property type="term" value="F:metal ion transmembrane transporter activity"/>
    <property type="evidence" value="ECO:0007669"/>
    <property type="project" value="InterPro"/>
</dbReference>